<dbReference type="GO" id="GO:0004930">
    <property type="term" value="F:G protein-coupled receptor activity"/>
    <property type="evidence" value="ECO:0007669"/>
    <property type="project" value="UniProtKB-KW"/>
</dbReference>
<keyword evidence="3 9" id="KW-0812">Transmembrane</keyword>
<evidence type="ECO:0000256" key="7">
    <source>
        <dbReference type="ARBA" id="ARBA00023170"/>
    </source>
</evidence>
<evidence type="ECO:0000313" key="13">
    <source>
        <dbReference type="EMBL" id="KAK2163621.1"/>
    </source>
</evidence>
<feature type="transmembrane region" description="Helical" evidence="11">
    <location>
        <begin position="183"/>
        <end position="208"/>
    </location>
</feature>
<sequence>MNVSDTPTEGLHVSVVVLAPFRERLPEFVIIAAISLLAFVGNLSLWIIVLRDRQLRTVSNWLVLGLSAADLFVSTVNMPFIMFNLWMGQWVLAEWSCMTLGFFSMVAFISSVLSLASISWNRYMFICRPNRCKSVYTKGKTLAMIAGIWLTAAILAMPPLLGWGRYAYIPTQSICFCEWKTSVSYTFFMVGVCFGGPCSVMAFCYVKILQEVRASKRRLQNNKPIKAMAQPVNAAIGSTSSVGNKSVTQVGRSYTEEDEQTDNAKTKRTLIVQSPGCLSTTKMVDSQIELSPPSVASLPSSSIDCRDRNRALPSRAEAT</sequence>
<organism evidence="13 14">
    <name type="scientific">Paralvinella palmiformis</name>
    <dbReference type="NCBI Taxonomy" id="53620"/>
    <lineage>
        <taxon>Eukaryota</taxon>
        <taxon>Metazoa</taxon>
        <taxon>Spiralia</taxon>
        <taxon>Lophotrochozoa</taxon>
        <taxon>Annelida</taxon>
        <taxon>Polychaeta</taxon>
        <taxon>Sedentaria</taxon>
        <taxon>Canalipalpata</taxon>
        <taxon>Terebellida</taxon>
        <taxon>Terebelliformia</taxon>
        <taxon>Alvinellidae</taxon>
        <taxon>Paralvinella</taxon>
    </lineage>
</organism>
<evidence type="ECO:0000256" key="5">
    <source>
        <dbReference type="ARBA" id="ARBA00023040"/>
    </source>
</evidence>
<evidence type="ECO:0000256" key="8">
    <source>
        <dbReference type="ARBA" id="ARBA00023224"/>
    </source>
</evidence>
<dbReference type="Gene3D" id="1.20.1070.10">
    <property type="entry name" value="Rhodopsin 7-helix transmembrane proteins"/>
    <property type="match status" value="1"/>
</dbReference>
<evidence type="ECO:0000256" key="9">
    <source>
        <dbReference type="RuleBase" id="RU000688"/>
    </source>
</evidence>
<evidence type="ECO:0000313" key="14">
    <source>
        <dbReference type="Proteomes" id="UP001208570"/>
    </source>
</evidence>
<dbReference type="CDD" id="cd00637">
    <property type="entry name" value="7tm_classA_rhodopsin-like"/>
    <property type="match status" value="1"/>
</dbReference>
<dbReference type="InterPro" id="IPR000276">
    <property type="entry name" value="GPCR_Rhodpsn"/>
</dbReference>
<feature type="transmembrane region" description="Helical" evidence="11">
    <location>
        <begin position="98"/>
        <end position="120"/>
    </location>
</feature>
<comment type="subcellular location">
    <subcellularLocation>
        <location evidence="1">Cell membrane</location>
        <topology evidence="1">Multi-pass membrane protein</topology>
    </subcellularLocation>
</comment>
<feature type="transmembrane region" description="Helical" evidence="11">
    <location>
        <begin position="141"/>
        <end position="163"/>
    </location>
</feature>
<feature type="transmembrane region" description="Helical" evidence="11">
    <location>
        <begin position="28"/>
        <end position="49"/>
    </location>
</feature>
<dbReference type="PANTHER" id="PTHR22752:SF14">
    <property type="entry name" value="G-PROTEIN COUPLED RECEPTORS FAMILY 1 PROFILE DOMAIN-CONTAINING PROTEIN"/>
    <property type="match status" value="1"/>
</dbReference>
<feature type="compositionally biased region" description="Low complexity" evidence="10">
    <location>
        <begin position="292"/>
        <end position="302"/>
    </location>
</feature>
<dbReference type="PRINTS" id="PR00237">
    <property type="entry name" value="GPCRRHODOPSN"/>
</dbReference>
<keyword evidence="14" id="KW-1185">Reference proteome</keyword>
<accession>A0AAD9K2C2</accession>
<keyword evidence="5 9" id="KW-0297">G-protein coupled receptor</keyword>
<dbReference type="PANTHER" id="PTHR22752">
    <property type="entry name" value="G PROTEIN-COUPLED RECEPTOR"/>
    <property type="match status" value="1"/>
</dbReference>
<evidence type="ECO:0000256" key="4">
    <source>
        <dbReference type="ARBA" id="ARBA00022989"/>
    </source>
</evidence>
<name>A0AAD9K2C2_9ANNE</name>
<dbReference type="PROSITE" id="PS00237">
    <property type="entry name" value="G_PROTEIN_RECEP_F1_1"/>
    <property type="match status" value="1"/>
</dbReference>
<feature type="transmembrane region" description="Helical" evidence="11">
    <location>
        <begin position="61"/>
        <end position="86"/>
    </location>
</feature>
<evidence type="ECO:0000256" key="2">
    <source>
        <dbReference type="ARBA" id="ARBA00022475"/>
    </source>
</evidence>
<protein>
    <recommendedName>
        <fullName evidence="12">G-protein coupled receptors family 1 profile domain-containing protein</fullName>
    </recommendedName>
</protein>
<feature type="domain" description="G-protein coupled receptors family 1 profile" evidence="12">
    <location>
        <begin position="41"/>
        <end position="272"/>
    </location>
</feature>
<comment type="similarity">
    <text evidence="9">Belongs to the G-protein coupled receptor 1 family.</text>
</comment>
<reference evidence="13" key="1">
    <citation type="journal article" date="2023" name="Mol. Biol. Evol.">
        <title>Third-Generation Sequencing Reveals the Adaptive Role of the Epigenome in Three Deep-Sea Polychaetes.</title>
        <authorList>
            <person name="Perez M."/>
            <person name="Aroh O."/>
            <person name="Sun Y."/>
            <person name="Lan Y."/>
            <person name="Juniper S.K."/>
            <person name="Young C.R."/>
            <person name="Angers B."/>
            <person name="Qian P.Y."/>
        </authorList>
    </citation>
    <scope>NUCLEOTIDE SEQUENCE</scope>
    <source>
        <strain evidence="13">P08H-3</strain>
    </source>
</reference>
<keyword evidence="8 9" id="KW-0807">Transducer</keyword>
<dbReference type="Proteomes" id="UP001208570">
    <property type="component" value="Unassembled WGS sequence"/>
</dbReference>
<evidence type="ECO:0000256" key="10">
    <source>
        <dbReference type="SAM" id="MobiDB-lite"/>
    </source>
</evidence>
<keyword evidence="4 11" id="KW-1133">Transmembrane helix</keyword>
<evidence type="ECO:0000256" key="1">
    <source>
        <dbReference type="ARBA" id="ARBA00004651"/>
    </source>
</evidence>
<gene>
    <name evidence="13" type="ORF">LSH36_76g02002</name>
</gene>
<evidence type="ECO:0000256" key="6">
    <source>
        <dbReference type="ARBA" id="ARBA00023136"/>
    </source>
</evidence>
<dbReference type="GO" id="GO:0005886">
    <property type="term" value="C:plasma membrane"/>
    <property type="evidence" value="ECO:0007669"/>
    <property type="project" value="UniProtKB-SubCell"/>
</dbReference>
<evidence type="ECO:0000256" key="11">
    <source>
        <dbReference type="SAM" id="Phobius"/>
    </source>
</evidence>
<dbReference type="Pfam" id="PF00001">
    <property type="entry name" value="7tm_1"/>
    <property type="match status" value="1"/>
</dbReference>
<dbReference type="SUPFAM" id="SSF81321">
    <property type="entry name" value="Family A G protein-coupled receptor-like"/>
    <property type="match status" value="1"/>
</dbReference>
<proteinExistence type="inferred from homology"/>
<comment type="caution">
    <text evidence="13">The sequence shown here is derived from an EMBL/GenBank/DDBJ whole genome shotgun (WGS) entry which is preliminary data.</text>
</comment>
<evidence type="ECO:0000259" key="12">
    <source>
        <dbReference type="PROSITE" id="PS50262"/>
    </source>
</evidence>
<evidence type="ECO:0000256" key="3">
    <source>
        <dbReference type="ARBA" id="ARBA00022692"/>
    </source>
</evidence>
<dbReference type="AlphaFoldDB" id="A0AAD9K2C2"/>
<dbReference type="PROSITE" id="PS50262">
    <property type="entry name" value="G_PROTEIN_RECEP_F1_2"/>
    <property type="match status" value="1"/>
</dbReference>
<feature type="region of interest" description="Disordered" evidence="10">
    <location>
        <begin position="292"/>
        <end position="319"/>
    </location>
</feature>
<dbReference type="InterPro" id="IPR017452">
    <property type="entry name" value="GPCR_Rhodpsn_7TM"/>
</dbReference>
<keyword evidence="7 9" id="KW-0675">Receptor</keyword>
<keyword evidence="2" id="KW-1003">Cell membrane</keyword>
<keyword evidence="6 11" id="KW-0472">Membrane</keyword>
<dbReference type="EMBL" id="JAODUP010000076">
    <property type="protein sequence ID" value="KAK2163621.1"/>
    <property type="molecule type" value="Genomic_DNA"/>
</dbReference>